<feature type="repeat" description="PPR" evidence="3">
    <location>
        <begin position="283"/>
        <end position="317"/>
    </location>
</feature>
<keyword evidence="5" id="KW-1185">Reference proteome</keyword>
<keyword evidence="2" id="KW-0677">Repeat</keyword>
<feature type="repeat" description="PPR" evidence="3">
    <location>
        <begin position="733"/>
        <end position="767"/>
    </location>
</feature>
<dbReference type="GO" id="GO:0009507">
    <property type="term" value="C:chloroplast"/>
    <property type="evidence" value="ECO:0007669"/>
    <property type="project" value="TreeGrafter"/>
</dbReference>
<accession>A0AAQ3KNZ3</accession>
<comment type="similarity">
    <text evidence="1">Belongs to the PPR family. P subfamily.</text>
</comment>
<evidence type="ECO:0008006" key="6">
    <source>
        <dbReference type="Google" id="ProtNLM"/>
    </source>
</evidence>
<feature type="repeat" description="PPR" evidence="3">
    <location>
        <begin position="388"/>
        <end position="422"/>
    </location>
</feature>
<feature type="repeat" description="PPR" evidence="3">
    <location>
        <begin position="423"/>
        <end position="457"/>
    </location>
</feature>
<evidence type="ECO:0000313" key="4">
    <source>
        <dbReference type="EMBL" id="WOL11615.1"/>
    </source>
</evidence>
<dbReference type="Pfam" id="PF01535">
    <property type="entry name" value="PPR"/>
    <property type="match status" value="1"/>
</dbReference>
<dbReference type="Pfam" id="PF13041">
    <property type="entry name" value="PPR_2"/>
    <property type="match status" value="4"/>
</dbReference>
<feature type="repeat" description="PPR" evidence="3">
    <location>
        <begin position="458"/>
        <end position="492"/>
    </location>
</feature>
<dbReference type="EMBL" id="CP136895">
    <property type="protein sequence ID" value="WOL11615.1"/>
    <property type="molecule type" value="Genomic_DNA"/>
</dbReference>
<dbReference type="PROSITE" id="PS51375">
    <property type="entry name" value="PPR"/>
    <property type="match status" value="11"/>
</dbReference>
<organism evidence="4 5">
    <name type="scientific">Canna indica</name>
    <name type="common">Indian-shot</name>
    <dbReference type="NCBI Taxonomy" id="4628"/>
    <lineage>
        <taxon>Eukaryota</taxon>
        <taxon>Viridiplantae</taxon>
        <taxon>Streptophyta</taxon>
        <taxon>Embryophyta</taxon>
        <taxon>Tracheophyta</taxon>
        <taxon>Spermatophyta</taxon>
        <taxon>Magnoliopsida</taxon>
        <taxon>Liliopsida</taxon>
        <taxon>Zingiberales</taxon>
        <taxon>Cannaceae</taxon>
        <taxon>Canna</taxon>
    </lineage>
</organism>
<evidence type="ECO:0000256" key="3">
    <source>
        <dbReference type="PROSITE-ProRule" id="PRU00708"/>
    </source>
</evidence>
<name>A0AAQ3KNZ3_9LILI</name>
<dbReference type="Proteomes" id="UP001327560">
    <property type="component" value="Chromosome 6"/>
</dbReference>
<evidence type="ECO:0000313" key="5">
    <source>
        <dbReference type="Proteomes" id="UP001327560"/>
    </source>
</evidence>
<proteinExistence type="inferred from homology"/>
<dbReference type="Gene3D" id="1.25.40.10">
    <property type="entry name" value="Tetratricopeptide repeat domain"/>
    <property type="match status" value="5"/>
</dbReference>
<feature type="repeat" description="PPR" evidence="3">
    <location>
        <begin position="353"/>
        <end position="387"/>
    </location>
</feature>
<feature type="repeat" description="PPR" evidence="3">
    <location>
        <begin position="628"/>
        <end position="662"/>
    </location>
</feature>
<evidence type="ECO:0000256" key="1">
    <source>
        <dbReference type="ARBA" id="ARBA00007626"/>
    </source>
</evidence>
<dbReference type="InterPro" id="IPR002885">
    <property type="entry name" value="PPR_rpt"/>
</dbReference>
<protein>
    <recommendedName>
        <fullName evidence="6">Pentatricopeptide repeat-containing protein</fullName>
    </recommendedName>
</protein>
<dbReference type="AlphaFoldDB" id="A0AAQ3KNZ3"/>
<sequence length="802" mass="89061">MWSDFRSRPMRHGAARQAAFFSTRTSSPPASDLAHLLLAAALSKSFSRSPPVIPPLDGPLPEAAALQVLRRSFLPPAAKLSFFRWAVSSGIYYPSPAAFSSLLCSLSRSRSRPPLLDPLRSLLRQALSSSPTAVDPPTFRSVLDAFIRSGRFDSAIAALDDAEELAGPSAAAGLLTPRTYTSIVLALLHKSQIALALALLRKLIRASILPDALACNQLLSALRKADRRDDFRSLFDELSQKGFYFDTWTYNICIHAFGSWGHLSLALGLFKDMKSKEPQVAPDLCTYNSVVGALCFAGKISDALIVYKEMKESGLEPDKFTYQTLINGCCKAYHIDEAIRVFNEMEYNNVRANTVVYNTLLDGLLKVRKLNEACQFFEKMVSDGIKASCYSYNILIDGLFKNGRQAAGFTLFTQLKKKGQYVDAITYSIVVHHLCKEGRVVEALELVKETEERGLVVDLITITALLIGLHKSGRWDSAEQLLKYVRDSAMLPNVLNWKANMESLLKGPHDKGKDYTAMFPFVGNFSDIMSWINQSPTKAKDDAISDTESKDEWSLTPYLDKLADKSDFFENCSQKLTDFRGLRVLEKGIDSFDIDMVNTYLSIFLSKGNLSVACKLFEIFTTLGREPVSYTYNSLLSSFVKKGYLIEAWGILQEMGDGLCPADIATYNMIIQGLGKIGKADLASAVLDQLLKKGGYLDIVMFNTLIHALGKAKRLDEANKLFKQMVASGINPDVVTFNTLIEVHAKAGNVKEAYKFLRKMLAAGCSPNHVTDTILDFLEKEIERLRYQKASIMRENDEVNGD</sequence>
<dbReference type="Pfam" id="PF12854">
    <property type="entry name" value="PPR_1"/>
    <property type="match status" value="1"/>
</dbReference>
<dbReference type="NCBIfam" id="TIGR00756">
    <property type="entry name" value="PPR"/>
    <property type="match status" value="10"/>
</dbReference>
<dbReference type="PANTHER" id="PTHR47936:SF1">
    <property type="entry name" value="PENTATRICOPEPTIDE REPEAT-CONTAINING PROTEIN GUN1, CHLOROPLASTIC"/>
    <property type="match status" value="1"/>
</dbReference>
<feature type="repeat" description="PPR" evidence="3">
    <location>
        <begin position="246"/>
        <end position="280"/>
    </location>
</feature>
<dbReference type="PANTHER" id="PTHR47936">
    <property type="entry name" value="PPR_LONG DOMAIN-CONTAINING PROTEIN"/>
    <property type="match status" value="1"/>
</dbReference>
<dbReference type="GO" id="GO:0010019">
    <property type="term" value="P:chloroplast-nucleus signaling pathway"/>
    <property type="evidence" value="ECO:0007669"/>
    <property type="project" value="TreeGrafter"/>
</dbReference>
<reference evidence="4 5" key="1">
    <citation type="submission" date="2023-10" db="EMBL/GenBank/DDBJ databases">
        <title>Chromosome-scale genome assembly provides insights into flower coloration mechanisms of Canna indica.</title>
        <authorList>
            <person name="Li C."/>
        </authorList>
    </citation>
    <scope>NUCLEOTIDE SEQUENCE [LARGE SCALE GENOMIC DNA]</scope>
    <source>
        <tissue evidence="4">Flower</tissue>
    </source>
</reference>
<dbReference type="GO" id="GO:0031930">
    <property type="term" value="P:mitochondria-nucleus signaling pathway"/>
    <property type="evidence" value="ECO:0007669"/>
    <property type="project" value="TreeGrafter"/>
</dbReference>
<gene>
    <name evidence="4" type="ORF">Cni_G20379</name>
</gene>
<dbReference type="InterPro" id="IPR011990">
    <property type="entry name" value="TPR-like_helical_dom_sf"/>
</dbReference>
<feature type="repeat" description="PPR" evidence="3">
    <location>
        <begin position="663"/>
        <end position="697"/>
    </location>
</feature>
<dbReference type="SUPFAM" id="SSF81901">
    <property type="entry name" value="HCP-like"/>
    <property type="match status" value="1"/>
</dbReference>
<evidence type="ECO:0000256" key="2">
    <source>
        <dbReference type="ARBA" id="ARBA00022737"/>
    </source>
</evidence>
<feature type="repeat" description="PPR" evidence="3">
    <location>
        <begin position="698"/>
        <end position="732"/>
    </location>
</feature>
<feature type="repeat" description="PPR" evidence="3">
    <location>
        <begin position="318"/>
        <end position="352"/>
    </location>
</feature>